<dbReference type="HAMAP" id="MF_00183">
    <property type="entry name" value="DXP_reductoisom"/>
    <property type="match status" value="1"/>
</dbReference>
<feature type="binding site" evidence="9">
    <location>
        <position position="214"/>
    </location>
    <ligand>
        <name>1-deoxy-D-xylulose 5-phosphate</name>
        <dbReference type="ChEBI" id="CHEBI:57792"/>
    </ligand>
</feature>
<evidence type="ECO:0000259" key="11">
    <source>
        <dbReference type="Pfam" id="PF08436"/>
    </source>
</evidence>
<dbReference type="SUPFAM" id="SSF69055">
    <property type="entry name" value="1-deoxy-D-xylulose-5-phosphate reductoisomerase, C-terminal domain"/>
    <property type="match status" value="1"/>
</dbReference>
<dbReference type="SUPFAM" id="SSF55347">
    <property type="entry name" value="Glyceraldehyde-3-phosphate dehydrogenase-like, C-terminal domain"/>
    <property type="match status" value="1"/>
</dbReference>
<dbReference type="Pfam" id="PF08436">
    <property type="entry name" value="DXP_redisom_C"/>
    <property type="match status" value="1"/>
</dbReference>
<protein>
    <recommendedName>
        <fullName evidence="9">1-deoxy-D-xylulose 5-phosphate reductoisomerase</fullName>
        <shortName evidence="9">DXP reductoisomerase</shortName>
        <ecNumber evidence="9">1.1.1.267</ecNumber>
    </recommendedName>
    <alternativeName>
        <fullName evidence="9">1-deoxyxylulose-5-phosphate reductoisomerase</fullName>
    </alternativeName>
    <alternativeName>
        <fullName evidence="9">2-C-methyl-D-erythritol 4-phosphate synthase</fullName>
    </alternativeName>
</protein>
<dbReference type="InterPro" id="IPR013512">
    <property type="entry name" value="DXP_reductoisomerase_N"/>
</dbReference>
<dbReference type="Pfam" id="PF02670">
    <property type="entry name" value="DXP_reductoisom"/>
    <property type="match status" value="1"/>
</dbReference>
<dbReference type="Proteomes" id="UP001058120">
    <property type="component" value="Chromosome"/>
</dbReference>
<keyword evidence="7 9" id="KW-0414">Isoprene biosynthesis</keyword>
<dbReference type="NCBIfam" id="TIGR00243">
    <property type="entry name" value="Dxr"/>
    <property type="match status" value="1"/>
</dbReference>
<dbReference type="SUPFAM" id="SSF51735">
    <property type="entry name" value="NAD(P)-binding Rossmann-fold domains"/>
    <property type="match status" value="1"/>
</dbReference>
<accession>A0ABY5XYD6</accession>
<feature type="binding site" evidence="9">
    <location>
        <position position="233"/>
    </location>
    <ligand>
        <name>1-deoxy-D-xylulose 5-phosphate</name>
        <dbReference type="ChEBI" id="CHEBI:57792"/>
    </ligand>
</feature>
<feature type="binding site" evidence="9">
    <location>
        <position position="52"/>
    </location>
    <ligand>
        <name>NADPH</name>
        <dbReference type="ChEBI" id="CHEBI:57783"/>
    </ligand>
</feature>
<evidence type="ECO:0000256" key="7">
    <source>
        <dbReference type="ARBA" id="ARBA00023229"/>
    </source>
</evidence>
<keyword evidence="5 9" id="KW-0560">Oxidoreductase</keyword>
<dbReference type="Pfam" id="PF13288">
    <property type="entry name" value="DXPR_C"/>
    <property type="match status" value="1"/>
</dbReference>
<organism evidence="13 14">
    <name type="scientific">Taurinivorans muris</name>
    <dbReference type="NCBI Taxonomy" id="2787751"/>
    <lineage>
        <taxon>Bacteria</taxon>
        <taxon>Pseudomonadati</taxon>
        <taxon>Thermodesulfobacteriota</taxon>
        <taxon>Desulfovibrionia</taxon>
        <taxon>Desulfovibrionales</taxon>
        <taxon>Desulfovibrionaceae</taxon>
        <taxon>Taurinivorans</taxon>
    </lineage>
</organism>
<comment type="catalytic activity">
    <reaction evidence="8">
        <text>2-C-methyl-D-erythritol 4-phosphate + NADP(+) = 1-deoxy-D-xylulose 5-phosphate + NADPH + H(+)</text>
        <dbReference type="Rhea" id="RHEA:13717"/>
        <dbReference type="ChEBI" id="CHEBI:15378"/>
        <dbReference type="ChEBI" id="CHEBI:57783"/>
        <dbReference type="ChEBI" id="CHEBI:57792"/>
        <dbReference type="ChEBI" id="CHEBI:58262"/>
        <dbReference type="ChEBI" id="CHEBI:58349"/>
        <dbReference type="EC" id="1.1.1.267"/>
    </reaction>
    <physiologicalReaction direction="right-to-left" evidence="8">
        <dbReference type="Rhea" id="RHEA:13719"/>
    </physiologicalReaction>
</comment>
<evidence type="ECO:0000313" key="13">
    <source>
        <dbReference type="EMBL" id="UWX04905.1"/>
    </source>
</evidence>
<feature type="binding site" evidence="9">
    <location>
        <position position="137"/>
    </location>
    <ligand>
        <name>NADPH</name>
        <dbReference type="ChEBI" id="CHEBI:57783"/>
    </ligand>
</feature>
<dbReference type="PANTHER" id="PTHR30525:SF0">
    <property type="entry name" value="1-DEOXY-D-XYLULOSE 5-PHOSPHATE REDUCTOISOMERASE, CHLOROPLASTIC"/>
    <property type="match status" value="1"/>
</dbReference>
<dbReference type="InterPro" id="IPR013644">
    <property type="entry name" value="DXP_reductoisomerase_C"/>
</dbReference>
<evidence type="ECO:0000256" key="5">
    <source>
        <dbReference type="ARBA" id="ARBA00023002"/>
    </source>
</evidence>
<feature type="binding site" evidence="9">
    <location>
        <position position="220"/>
    </location>
    <ligand>
        <name>NADPH</name>
        <dbReference type="ChEBI" id="CHEBI:57783"/>
    </ligand>
</feature>
<evidence type="ECO:0000259" key="10">
    <source>
        <dbReference type="Pfam" id="PF02670"/>
    </source>
</evidence>
<comment type="similarity">
    <text evidence="2 9">Belongs to the DXR family.</text>
</comment>
<feature type="binding site" evidence="9">
    <location>
        <position position="27"/>
    </location>
    <ligand>
        <name>NADPH</name>
        <dbReference type="ChEBI" id="CHEBI:57783"/>
    </ligand>
</feature>
<feature type="binding site" evidence="9">
    <location>
        <position position="232"/>
    </location>
    <ligand>
        <name>1-deoxy-D-xylulose 5-phosphate</name>
        <dbReference type="ChEBI" id="CHEBI:57792"/>
    </ligand>
</feature>
<keyword evidence="6 9" id="KW-0464">Manganese</keyword>
<evidence type="ECO:0000256" key="6">
    <source>
        <dbReference type="ARBA" id="ARBA00023211"/>
    </source>
</evidence>
<evidence type="ECO:0000259" key="12">
    <source>
        <dbReference type="Pfam" id="PF13288"/>
    </source>
</evidence>
<comment type="cofactor">
    <cofactor evidence="9">
        <name>Mg(2+)</name>
        <dbReference type="ChEBI" id="CHEBI:18420"/>
    </cofactor>
    <cofactor evidence="9">
        <name>Mn(2+)</name>
        <dbReference type="ChEBI" id="CHEBI:29035"/>
    </cofactor>
</comment>
<dbReference type="InterPro" id="IPR036169">
    <property type="entry name" value="DXPR_C_sf"/>
</dbReference>
<feature type="binding site" evidence="9">
    <location>
        <position position="227"/>
    </location>
    <ligand>
        <name>1-deoxy-D-xylulose 5-phosphate</name>
        <dbReference type="ChEBI" id="CHEBI:57792"/>
    </ligand>
</feature>
<dbReference type="Gene3D" id="1.10.1740.10">
    <property type="match status" value="1"/>
</dbReference>
<feature type="binding site" evidence="9">
    <location>
        <position position="165"/>
    </location>
    <ligand>
        <name>1-deoxy-D-xylulose 5-phosphate</name>
        <dbReference type="ChEBI" id="CHEBI:57792"/>
    </ligand>
</feature>
<dbReference type="PIRSF" id="PIRSF006205">
    <property type="entry name" value="Dxp_reductismrs"/>
    <property type="match status" value="1"/>
</dbReference>
<dbReference type="Gene3D" id="3.40.50.720">
    <property type="entry name" value="NAD(P)-binding Rossmann-like Domain"/>
    <property type="match status" value="1"/>
</dbReference>
<keyword evidence="3 9" id="KW-0479">Metal-binding</keyword>
<evidence type="ECO:0000256" key="9">
    <source>
        <dbReference type="HAMAP-Rule" id="MF_00183"/>
    </source>
</evidence>
<feature type="binding site" evidence="9">
    <location>
        <position position="236"/>
    </location>
    <ligand>
        <name>Mn(2+)</name>
        <dbReference type="ChEBI" id="CHEBI:29035"/>
    </ligand>
</feature>
<dbReference type="EC" id="1.1.1.267" evidence="9"/>
<feature type="binding site" evidence="9">
    <location>
        <position position="25"/>
    </location>
    <ligand>
        <name>NADPH</name>
        <dbReference type="ChEBI" id="CHEBI:57783"/>
    </ligand>
</feature>
<feature type="binding site" evidence="9">
    <location>
        <position position="51"/>
    </location>
    <ligand>
        <name>NADPH</name>
        <dbReference type="ChEBI" id="CHEBI:57783"/>
    </ligand>
</feature>
<reference evidence="13" key="1">
    <citation type="submission" date="2020-12" db="EMBL/GenBank/DDBJ databases">
        <title>Taurinivorans muris gen. nov., sp. nov., fundamental and realized metabolic niche of a ubiquitous sulfidogenic bacterium in the murine intestine.</title>
        <authorList>
            <person name="Ye H."/>
            <person name="Hanson B.T."/>
            <person name="Loy A."/>
        </authorList>
    </citation>
    <scope>NUCLEOTIDE SEQUENCE</scope>
    <source>
        <strain evidence="13">LT0009</strain>
    </source>
</reference>
<evidence type="ECO:0000313" key="14">
    <source>
        <dbReference type="Proteomes" id="UP001058120"/>
    </source>
</evidence>
<feature type="domain" description="1-deoxy-D-xylulose 5-phosphate reductoisomerase C-terminal" evidence="11">
    <location>
        <begin position="159"/>
        <end position="244"/>
    </location>
</feature>
<dbReference type="RefSeq" id="WP_334314460.1">
    <property type="nucleotide sequence ID" value="NZ_CP065938.1"/>
</dbReference>
<dbReference type="PANTHER" id="PTHR30525">
    <property type="entry name" value="1-DEOXY-D-XYLULOSE 5-PHOSPHATE REDUCTOISOMERASE"/>
    <property type="match status" value="1"/>
</dbReference>
<dbReference type="InterPro" id="IPR026877">
    <property type="entry name" value="DXPR_C"/>
</dbReference>
<feature type="binding site" evidence="9">
    <location>
        <position position="165"/>
    </location>
    <ligand>
        <name>Mn(2+)</name>
        <dbReference type="ChEBI" id="CHEBI:29035"/>
    </ligand>
</feature>
<evidence type="ECO:0000256" key="3">
    <source>
        <dbReference type="ARBA" id="ARBA00022723"/>
    </source>
</evidence>
<feature type="binding site" evidence="9">
    <location>
        <position position="24"/>
    </location>
    <ligand>
        <name>NADPH</name>
        <dbReference type="ChEBI" id="CHEBI:57783"/>
    </ligand>
</feature>
<keyword evidence="14" id="KW-1185">Reference proteome</keyword>
<evidence type="ECO:0000256" key="1">
    <source>
        <dbReference type="ARBA" id="ARBA00005094"/>
    </source>
</evidence>
<feature type="binding site" evidence="9">
    <location>
        <position position="50"/>
    </location>
    <ligand>
        <name>NADPH</name>
        <dbReference type="ChEBI" id="CHEBI:57783"/>
    </ligand>
</feature>
<comment type="function">
    <text evidence="9">Catalyzes the NADPH-dependent rearrangement and reduction of 1-deoxy-D-xylulose-5-phosphate (DXP) to 2-C-methyl-D-erythritol 4-phosphate (MEP).</text>
</comment>
<gene>
    <name evidence="9" type="primary">dxr</name>
    <name evidence="13" type="ORF">JBF11_05265</name>
</gene>
<feature type="domain" description="1-deoxy-D-xylulose 5-phosphate reductoisomerase N-terminal" evidence="10">
    <location>
        <begin position="18"/>
        <end position="145"/>
    </location>
</feature>
<feature type="binding site" evidence="9">
    <location>
        <position position="138"/>
    </location>
    <ligand>
        <name>1-deoxy-D-xylulose 5-phosphate</name>
        <dbReference type="ChEBI" id="CHEBI:57792"/>
    </ligand>
</feature>
<dbReference type="InterPro" id="IPR036291">
    <property type="entry name" value="NAD(P)-bd_dom_sf"/>
</dbReference>
<feature type="binding site" evidence="9">
    <location>
        <position position="236"/>
    </location>
    <ligand>
        <name>1-deoxy-D-xylulose 5-phosphate</name>
        <dbReference type="ChEBI" id="CHEBI:57792"/>
    </ligand>
</feature>
<keyword evidence="9" id="KW-0460">Magnesium</keyword>
<evidence type="ECO:0000256" key="4">
    <source>
        <dbReference type="ARBA" id="ARBA00022857"/>
    </source>
</evidence>
<feature type="binding site" evidence="9">
    <location>
        <position position="139"/>
    </location>
    <ligand>
        <name>NADPH</name>
        <dbReference type="ChEBI" id="CHEBI:57783"/>
    </ligand>
</feature>
<dbReference type="InterPro" id="IPR003821">
    <property type="entry name" value="DXP_reductoisomerase"/>
</dbReference>
<evidence type="ECO:0000256" key="2">
    <source>
        <dbReference type="ARBA" id="ARBA00006825"/>
    </source>
</evidence>
<name>A0ABY5XYD6_9BACT</name>
<feature type="domain" description="DXP reductoisomerase C-terminal" evidence="12">
    <location>
        <begin position="276"/>
        <end position="400"/>
    </location>
</feature>
<comment type="pathway">
    <text evidence="1 9">Isoprenoid biosynthesis; isopentenyl diphosphate biosynthesis via DXP pathway; isopentenyl diphosphate from 1-deoxy-D-xylulose 5-phosphate: step 1/6.</text>
</comment>
<comment type="caution">
    <text evidence="9">Lacks conserved residue(s) required for the propagation of feature annotation.</text>
</comment>
<feature type="binding site" evidence="9">
    <location>
        <position position="191"/>
    </location>
    <ligand>
        <name>1-deoxy-D-xylulose 5-phosphate</name>
        <dbReference type="ChEBI" id="CHEBI:57792"/>
    </ligand>
</feature>
<keyword evidence="4 9" id="KW-0521">NADP</keyword>
<dbReference type="GO" id="GO:0030604">
    <property type="term" value="F:1-deoxy-D-xylulose-5-phosphate reductoisomerase activity"/>
    <property type="evidence" value="ECO:0007669"/>
    <property type="project" value="UniProtKB-EC"/>
</dbReference>
<dbReference type="EMBL" id="CP065938">
    <property type="protein sequence ID" value="UWX04905.1"/>
    <property type="molecule type" value="Genomic_DNA"/>
</dbReference>
<evidence type="ECO:0000256" key="8">
    <source>
        <dbReference type="ARBA" id="ARBA00048543"/>
    </source>
</evidence>
<feature type="binding site" evidence="9">
    <location>
        <position position="163"/>
    </location>
    <ligand>
        <name>Mn(2+)</name>
        <dbReference type="ChEBI" id="CHEBI:29035"/>
    </ligand>
</feature>
<feature type="binding site" evidence="9">
    <location>
        <position position="164"/>
    </location>
    <ligand>
        <name>1-deoxy-D-xylulose 5-phosphate</name>
        <dbReference type="ChEBI" id="CHEBI:57792"/>
    </ligand>
</feature>
<proteinExistence type="inferred from homology"/>
<sequence length="407" mass="44566">MQYISPLNTVPTTFPKKIALMGSTGTIGSNALAVIRESKEFFQVIALAGGKNIKKLAEQANEFTPPYLALQFEQDIPKLKELLKPRYAPIILHGKQGYSQISSLQETDIVLSAQVGAAGLAATVSAVSAGKHVALANKESLVLAGGYLRKLAHEKNANIIPVDSEHYALFQCLAPHLAQADTVKSLILTASGGPFHGKSKEFLEHVTVEDALKHPNWKMGAKITIDSASLMNKGLEVIEACHLYGVNLKQVEVVVHPQSIIHSLVSWQDGSITAQLATPDMKLPICAAFSYPGMLTQKNNSVASLDLTAQGLNFYKPNKELFPCLDLAYQAFVQELCIELNAANEIAVERFLQKDIQFLQIPQLIHDMLCHASKLPKISLLSHTIETALNSIEERDAHIREQAKNWH</sequence>